<dbReference type="AlphaFoldDB" id="A0A287DBH3"/>
<evidence type="ECO:0000256" key="2">
    <source>
        <dbReference type="ARBA" id="ARBA00022496"/>
    </source>
</evidence>
<dbReference type="GO" id="GO:0016226">
    <property type="term" value="P:iron-sulfur cluster assembly"/>
    <property type="evidence" value="ECO:0007669"/>
    <property type="project" value="InterPro"/>
</dbReference>
<dbReference type="EMBL" id="AGTP01032001">
    <property type="status" value="NOT_ANNOTATED_CDS"/>
    <property type="molecule type" value="Genomic_DNA"/>
</dbReference>
<dbReference type="Ensembl" id="ENSSTOT00000041010.1">
    <property type="protein sequence ID" value="ENSSTOP00000030879.1"/>
    <property type="gene ID" value="ENSSTOG00000033140.1"/>
</dbReference>
<dbReference type="InParanoid" id="A0A287DBH3"/>
<comment type="similarity">
    <text evidence="1">Belongs to the frataxin family.</text>
</comment>
<dbReference type="Proteomes" id="UP000005215">
    <property type="component" value="Unassembled WGS sequence"/>
</dbReference>
<keyword evidence="5" id="KW-1185">Reference proteome</keyword>
<dbReference type="NCBIfam" id="TIGR03421">
    <property type="entry name" value="FeS_CyaY"/>
    <property type="match status" value="1"/>
</dbReference>
<evidence type="ECO:0000313" key="4">
    <source>
        <dbReference type="Ensembl" id="ENSSTOP00000030879.1"/>
    </source>
</evidence>
<dbReference type="GO" id="GO:0034986">
    <property type="term" value="F:iron chaperone activity"/>
    <property type="evidence" value="ECO:0007669"/>
    <property type="project" value="TreeGrafter"/>
</dbReference>
<dbReference type="GO" id="GO:0008198">
    <property type="term" value="F:ferrous iron binding"/>
    <property type="evidence" value="ECO:0007669"/>
    <property type="project" value="TreeGrafter"/>
</dbReference>
<dbReference type="PROSITE" id="PS50810">
    <property type="entry name" value="FRATAXIN_2"/>
    <property type="match status" value="1"/>
</dbReference>
<dbReference type="EMBL" id="AGTP01032000">
    <property type="status" value="NOT_ANNOTATED_CDS"/>
    <property type="molecule type" value="Genomic_DNA"/>
</dbReference>
<name>A0A287DBH3_ICTTR</name>
<dbReference type="GO" id="GO:0006879">
    <property type="term" value="P:intracellular iron ion homeostasis"/>
    <property type="evidence" value="ECO:0007669"/>
    <property type="project" value="TreeGrafter"/>
</dbReference>
<reference evidence="4" key="2">
    <citation type="submission" date="2025-08" db="UniProtKB">
        <authorList>
            <consortium name="Ensembl"/>
        </authorList>
    </citation>
    <scope>IDENTIFICATION</scope>
</reference>
<keyword evidence="2" id="KW-0410">Iron transport</keyword>
<dbReference type="SUPFAM" id="SSF55387">
    <property type="entry name" value="Frataxin/Nqo15-like"/>
    <property type="match status" value="1"/>
</dbReference>
<keyword evidence="2" id="KW-0813">Transport</keyword>
<proteinExistence type="inferred from homology"/>
<evidence type="ECO:0000256" key="3">
    <source>
        <dbReference type="ARBA" id="ARBA00023004"/>
    </source>
</evidence>
<dbReference type="Pfam" id="PF01491">
    <property type="entry name" value="Frataxin_Cyay"/>
    <property type="match status" value="1"/>
</dbReference>
<keyword evidence="2" id="KW-0406">Ion transport</keyword>
<dbReference type="InterPro" id="IPR002908">
    <property type="entry name" value="Frataxin/CyaY"/>
</dbReference>
<dbReference type="PANTHER" id="PTHR16821:SF2">
    <property type="entry name" value="FRATAXIN, MITOCHONDRIAL"/>
    <property type="match status" value="1"/>
</dbReference>
<evidence type="ECO:0000313" key="5">
    <source>
        <dbReference type="Proteomes" id="UP000005215"/>
    </source>
</evidence>
<reference evidence="4" key="3">
    <citation type="submission" date="2025-09" db="UniProtKB">
        <authorList>
            <consortium name="Ensembl"/>
        </authorList>
    </citation>
    <scope>IDENTIFICATION</scope>
</reference>
<dbReference type="Gene3D" id="3.30.920.10">
    <property type="entry name" value="Frataxin/CyaY"/>
    <property type="match status" value="1"/>
</dbReference>
<dbReference type="PRINTS" id="PR00904">
    <property type="entry name" value="FRATAXIN"/>
</dbReference>
<dbReference type="InterPro" id="IPR036524">
    <property type="entry name" value="Frataxin/CyaY_sf"/>
</dbReference>
<dbReference type="GO" id="GO:0004322">
    <property type="term" value="F:ferroxidase activity"/>
    <property type="evidence" value="ECO:0007669"/>
    <property type="project" value="TreeGrafter"/>
</dbReference>
<dbReference type="SMART" id="SM01219">
    <property type="entry name" value="Frataxin_Cyay"/>
    <property type="match status" value="1"/>
</dbReference>
<keyword evidence="3" id="KW-0408">Iron</keyword>
<dbReference type="GO" id="GO:0051537">
    <property type="term" value="F:2 iron, 2 sulfur cluster binding"/>
    <property type="evidence" value="ECO:0007669"/>
    <property type="project" value="TreeGrafter"/>
</dbReference>
<accession>A0A287DBH3</accession>
<dbReference type="InterPro" id="IPR020895">
    <property type="entry name" value="Frataxin_CS"/>
</dbReference>
<dbReference type="GeneTree" id="ENSGT00390000005811"/>
<dbReference type="PROSITE" id="PS01344">
    <property type="entry name" value="FRATAXIN_1"/>
    <property type="match status" value="1"/>
</dbReference>
<reference evidence="5" key="1">
    <citation type="submission" date="2011-11" db="EMBL/GenBank/DDBJ databases">
        <title>The Draft Genome of Spermophilus tridecemlineatus.</title>
        <authorList>
            <consortium name="The Broad Institute Genome Assembly &amp; Analysis Group"/>
            <consortium name="Computational R&amp;D Group"/>
            <consortium name="and Sequencing Platform"/>
            <person name="Di Palma F."/>
            <person name="Alfoldi J."/>
            <person name="Johnson J."/>
            <person name="Berlin A."/>
            <person name="Gnerre S."/>
            <person name="Jaffe D."/>
            <person name="MacCallum I."/>
            <person name="Young S."/>
            <person name="Walker B.J."/>
            <person name="Lindblad-Toh K."/>
        </authorList>
    </citation>
    <scope>NUCLEOTIDE SEQUENCE [LARGE SCALE GENOMIC DNA]</scope>
</reference>
<dbReference type="GO" id="GO:0005739">
    <property type="term" value="C:mitochondrion"/>
    <property type="evidence" value="ECO:0007669"/>
    <property type="project" value="TreeGrafter"/>
</dbReference>
<organism evidence="4 5">
    <name type="scientific">Ictidomys tridecemlineatus</name>
    <name type="common">Thirteen-lined ground squirrel</name>
    <name type="synonym">Spermophilus tridecemlineatus</name>
    <dbReference type="NCBI Taxonomy" id="43179"/>
    <lineage>
        <taxon>Eukaryota</taxon>
        <taxon>Metazoa</taxon>
        <taxon>Chordata</taxon>
        <taxon>Craniata</taxon>
        <taxon>Vertebrata</taxon>
        <taxon>Euteleostomi</taxon>
        <taxon>Mammalia</taxon>
        <taxon>Eutheria</taxon>
        <taxon>Euarchontoglires</taxon>
        <taxon>Glires</taxon>
        <taxon>Rodentia</taxon>
        <taxon>Sciuromorpha</taxon>
        <taxon>Sciuridae</taxon>
        <taxon>Xerinae</taxon>
        <taxon>Marmotini</taxon>
        <taxon>Ictidomys</taxon>
    </lineage>
</organism>
<dbReference type="GO" id="GO:0006826">
    <property type="term" value="P:iron ion transport"/>
    <property type="evidence" value="ECO:0007669"/>
    <property type="project" value="UniProtKB-KW"/>
</dbReference>
<dbReference type="STRING" id="43179.ENSSTOP00000030879"/>
<evidence type="ECO:0000256" key="1">
    <source>
        <dbReference type="ARBA" id="ARBA00008183"/>
    </source>
</evidence>
<dbReference type="GO" id="GO:0008199">
    <property type="term" value="F:ferric iron binding"/>
    <property type="evidence" value="ECO:0007669"/>
    <property type="project" value="InterPro"/>
</dbReference>
<sequence length="105" mass="11614">SLNLHYLNRILNVKKQSVYLMPLRNSGTSSNPGSLDETAYERLAEETLDALAEFFEDLADKPCTLEDYDVSFGSGVLTVKLGGDLGTYVINKQTPNKQIWLSSPS</sequence>
<evidence type="ECO:0008006" key="6">
    <source>
        <dbReference type="Google" id="ProtNLM"/>
    </source>
</evidence>
<dbReference type="PANTHER" id="PTHR16821">
    <property type="entry name" value="FRATAXIN"/>
    <property type="match status" value="1"/>
</dbReference>
<protein>
    <recommendedName>
        <fullName evidence="6">Frataxin</fullName>
    </recommendedName>
</protein>